<proteinExistence type="predicted"/>
<protein>
    <submittedName>
        <fullName evidence="1">Uncharacterized protein</fullName>
    </submittedName>
</protein>
<dbReference type="HOGENOM" id="CLU_2848362_0_0_6"/>
<reference evidence="1 2" key="1">
    <citation type="journal article" date="2009" name="PLoS ONE">
        <title>The complete genome of Teredinibacter turnerae T7901: an intracellular endosymbiont of marine wood-boring bivalves (shipworms).</title>
        <authorList>
            <person name="Yang J.C."/>
            <person name="Madupu R."/>
            <person name="Durkin A.S."/>
            <person name="Ekborg N.A."/>
            <person name="Pedamallu C.S."/>
            <person name="Hostetler J.B."/>
            <person name="Radune D."/>
            <person name="Toms B.S."/>
            <person name="Henrissat B."/>
            <person name="Coutinho P.M."/>
            <person name="Schwarz S."/>
            <person name="Field L."/>
            <person name="Trindade-Silva A.E."/>
            <person name="Soares C.A.G."/>
            <person name="Elshahawi S."/>
            <person name="Hanora A."/>
            <person name="Schmidt E.W."/>
            <person name="Haygood M.G."/>
            <person name="Posfai J."/>
            <person name="Benner J."/>
            <person name="Madinger C."/>
            <person name="Nove J."/>
            <person name="Anton B."/>
            <person name="Chaudhary K."/>
            <person name="Foster J."/>
            <person name="Holman A."/>
            <person name="Kumar S."/>
            <person name="Lessard P.A."/>
            <person name="Luyten Y.A."/>
            <person name="Slatko B."/>
            <person name="Wood N."/>
            <person name="Wu B."/>
            <person name="Teplitski M."/>
            <person name="Mougous J.D."/>
            <person name="Ward N."/>
            <person name="Eisen J.A."/>
            <person name="Badger J.H."/>
            <person name="Distel D.L."/>
        </authorList>
    </citation>
    <scope>NUCLEOTIDE SEQUENCE [LARGE SCALE GENOMIC DNA]</scope>
    <source>
        <strain evidence="2">ATCC 39867 / T7901</strain>
    </source>
</reference>
<accession>C5BN12</accession>
<dbReference type="EMBL" id="CP001614">
    <property type="protein sequence ID" value="ACR12968.1"/>
    <property type="molecule type" value="Genomic_DNA"/>
</dbReference>
<sequence>MKKDDANNKTRAPKNFNLLMFFKITINFCLIQRNWYNEKKYDVLCCVKSIVPNVNFIIHRIFAMI</sequence>
<gene>
    <name evidence="1" type="ordered locus">TERTU_0506</name>
</gene>
<organism evidence="1 2">
    <name type="scientific">Teredinibacter turnerae (strain ATCC 39867 / T7901)</name>
    <dbReference type="NCBI Taxonomy" id="377629"/>
    <lineage>
        <taxon>Bacteria</taxon>
        <taxon>Pseudomonadati</taxon>
        <taxon>Pseudomonadota</taxon>
        <taxon>Gammaproteobacteria</taxon>
        <taxon>Cellvibrionales</taxon>
        <taxon>Cellvibrionaceae</taxon>
        <taxon>Teredinibacter</taxon>
    </lineage>
</organism>
<evidence type="ECO:0000313" key="1">
    <source>
        <dbReference type="EMBL" id="ACR12968.1"/>
    </source>
</evidence>
<dbReference type="Proteomes" id="UP000009080">
    <property type="component" value="Chromosome"/>
</dbReference>
<keyword evidence="2" id="KW-1185">Reference proteome</keyword>
<dbReference type="AlphaFoldDB" id="C5BN12"/>
<name>C5BN12_TERTT</name>
<dbReference type="STRING" id="377629.TERTU_0506"/>
<evidence type="ECO:0000313" key="2">
    <source>
        <dbReference type="Proteomes" id="UP000009080"/>
    </source>
</evidence>
<dbReference type="KEGG" id="ttu:TERTU_0506"/>